<dbReference type="AlphaFoldDB" id="U6G7Q1"/>
<name>U6G7Q1_9EIME</name>
<evidence type="ECO:0000256" key="4">
    <source>
        <dbReference type="ARBA" id="ARBA00023273"/>
    </source>
</evidence>
<dbReference type="OrthoDB" id="354559at2759"/>
<dbReference type="SUPFAM" id="SSF47473">
    <property type="entry name" value="EF-hand"/>
    <property type="match status" value="1"/>
</dbReference>
<dbReference type="InterPro" id="IPR001680">
    <property type="entry name" value="WD40_rpt"/>
</dbReference>
<evidence type="ECO:0000256" key="2">
    <source>
        <dbReference type="ARBA" id="ARBA00022574"/>
    </source>
</evidence>
<comment type="subcellular location">
    <subcellularLocation>
        <location evidence="1">Cell projection</location>
        <location evidence="1">Cilium</location>
    </subcellularLocation>
</comment>
<dbReference type="InterPro" id="IPR011992">
    <property type="entry name" value="EF-hand-dom_pair"/>
</dbReference>
<keyword evidence="3" id="KW-0677">Repeat</keyword>
<dbReference type="PANTHER" id="PTHR13720">
    <property type="entry name" value="WD-40 REPEAT PROTEIN"/>
    <property type="match status" value="1"/>
</dbReference>
<keyword evidence="7" id="KW-1185">Reference proteome</keyword>
<organism evidence="6 7">
    <name type="scientific">Eimeria praecox</name>
    <dbReference type="NCBI Taxonomy" id="51316"/>
    <lineage>
        <taxon>Eukaryota</taxon>
        <taxon>Sar</taxon>
        <taxon>Alveolata</taxon>
        <taxon>Apicomplexa</taxon>
        <taxon>Conoidasida</taxon>
        <taxon>Coccidia</taxon>
        <taxon>Eucoccidiorida</taxon>
        <taxon>Eimeriorina</taxon>
        <taxon>Eimeriidae</taxon>
        <taxon>Eimeria</taxon>
    </lineage>
</organism>
<proteinExistence type="predicted"/>
<dbReference type="Gene3D" id="2.130.10.10">
    <property type="entry name" value="YVTN repeat-like/Quinoprotein amine dehydrogenase"/>
    <property type="match status" value="1"/>
</dbReference>
<evidence type="ECO:0000256" key="3">
    <source>
        <dbReference type="ARBA" id="ARBA00022737"/>
    </source>
</evidence>
<dbReference type="GO" id="GO:0031514">
    <property type="term" value="C:motile cilium"/>
    <property type="evidence" value="ECO:0007669"/>
    <property type="project" value="TreeGrafter"/>
</dbReference>
<protein>
    <recommendedName>
        <fullName evidence="5">Cilia- and flagella-associated protein 251</fullName>
    </recommendedName>
</protein>
<gene>
    <name evidence="6" type="ORF">EPH_0003050</name>
</gene>
<evidence type="ECO:0000256" key="1">
    <source>
        <dbReference type="ARBA" id="ARBA00004138"/>
    </source>
</evidence>
<dbReference type="PANTHER" id="PTHR13720:SF13">
    <property type="entry name" value="CILIA- AND FLAGELLA-ASSOCIATED PROTEIN 251"/>
    <property type="match status" value="1"/>
</dbReference>
<dbReference type="Gene3D" id="1.10.238.10">
    <property type="entry name" value="EF-hand"/>
    <property type="match status" value="1"/>
</dbReference>
<sequence>MGLLTGVSSVDFTPDAKLLATLSCLIPENYIMGKAPPSKVSEHLDSANPDMPEHVDYSDSTKRNASFVSSDIYQGVAIWNWRDNGQHEIRFNPWDVNELLTSGRRRVLFCLSRPDERRAVSILRLRNSCVTCLKTFHDLWIIAGFSDGAVCFYDPQLRLVRCFEDLDAAAAFSPSGVFLAIGFSNGTVKICEFKLLENGAAAETRSGDLSHWMPELISTRESRDAVTHCTFCRNSVHLAVAHADHLVCLFRFDCRLGNPQLPEEWAFAAQSFASRPAQQPLPTASPHLYSKGYPRLFSVGEDRILVEYDVTNSFEHTGLLKRTSRIVEQRALPAGCLALPSPAGEPDTEVLIYSTEAKATVWSANSMTCVKTASVAMGNGGVLQLALMQDWAHTASHGKKFGNPFKTVSVVAHAGQIVALAASAPLDGYTMVFSCGGSDFTVLQWKVNHQAVQRAFQQGPPGVESVLDRIPGGRLGKFYRTAKEFFYYSQLRSQGERTTRSRQLGGTVPIRELPNLLCAMGQAPTMLELNNILSECRGTHGIMHRHVAAAQAIGGAATPAKPGSIAFERFLELYLNQRVAQPFRYSDVIDAFKQLSKSKDGGEISPDTLTKLLTTTGEAMTEGELSHCLEVRLSAELATSTMTMHFSFSQASLLFLCFAPEAM</sequence>
<dbReference type="InterPro" id="IPR050630">
    <property type="entry name" value="WD_repeat_EMAP"/>
</dbReference>
<dbReference type="InterPro" id="IPR036322">
    <property type="entry name" value="WD40_repeat_dom_sf"/>
</dbReference>
<evidence type="ECO:0000256" key="5">
    <source>
        <dbReference type="ARBA" id="ARBA00040994"/>
    </source>
</evidence>
<dbReference type="VEuPathDB" id="ToxoDB:EPH_0003050"/>
<reference evidence="6" key="2">
    <citation type="submission" date="2013-10" db="EMBL/GenBank/DDBJ databases">
        <authorList>
            <person name="Aslett M."/>
        </authorList>
    </citation>
    <scope>NUCLEOTIDE SEQUENCE [LARGE SCALE GENOMIC DNA]</scope>
    <source>
        <strain evidence="6">Houghton</strain>
    </source>
</reference>
<dbReference type="SMART" id="SM00320">
    <property type="entry name" value="WD40"/>
    <property type="match status" value="4"/>
</dbReference>
<dbReference type="InterPro" id="IPR015943">
    <property type="entry name" value="WD40/YVTN_repeat-like_dom_sf"/>
</dbReference>
<evidence type="ECO:0000313" key="7">
    <source>
        <dbReference type="Proteomes" id="UP000018201"/>
    </source>
</evidence>
<keyword evidence="2" id="KW-0853">WD repeat</keyword>
<dbReference type="Proteomes" id="UP000018201">
    <property type="component" value="Unassembled WGS sequence"/>
</dbReference>
<accession>U6G7Q1</accession>
<evidence type="ECO:0000313" key="6">
    <source>
        <dbReference type="EMBL" id="CDI74629.1"/>
    </source>
</evidence>
<dbReference type="SUPFAM" id="SSF50978">
    <property type="entry name" value="WD40 repeat-like"/>
    <property type="match status" value="1"/>
</dbReference>
<reference evidence="6" key="1">
    <citation type="submission" date="2013-10" db="EMBL/GenBank/DDBJ databases">
        <title>Genomic analysis of the causative agents of coccidiosis in chickens.</title>
        <authorList>
            <person name="Reid A.J."/>
            <person name="Blake D."/>
            <person name="Billington K."/>
            <person name="Browne H."/>
            <person name="Dunn M."/>
            <person name="Hung S."/>
            <person name="Kawahara F."/>
            <person name="Miranda-Saavedra D."/>
            <person name="Mourier T."/>
            <person name="Nagra H."/>
            <person name="Otto T.D."/>
            <person name="Rawlings N."/>
            <person name="Sanchez A."/>
            <person name="Sanders M."/>
            <person name="Subramaniam C."/>
            <person name="Tay Y."/>
            <person name="Dear P."/>
            <person name="Doerig C."/>
            <person name="Gruber A."/>
            <person name="Parkinson J."/>
            <person name="Shirley M."/>
            <person name="Wan K.L."/>
            <person name="Berriman M."/>
            <person name="Tomley F."/>
            <person name="Pain A."/>
        </authorList>
    </citation>
    <scope>NUCLEOTIDE SEQUENCE [LARGE SCALE GENOMIC DNA]</scope>
    <source>
        <strain evidence="6">Houghton</strain>
    </source>
</reference>
<dbReference type="EMBL" id="HG690459">
    <property type="protein sequence ID" value="CDI74629.1"/>
    <property type="molecule type" value="Genomic_DNA"/>
</dbReference>
<keyword evidence="4" id="KW-0966">Cell projection</keyword>